<name>X1B8S6_9ZZZZ</name>
<proteinExistence type="predicted"/>
<dbReference type="EMBL" id="BART01013494">
    <property type="protein sequence ID" value="GAG77707.1"/>
    <property type="molecule type" value="Genomic_DNA"/>
</dbReference>
<dbReference type="AlphaFoldDB" id="X1B8S6"/>
<comment type="caution">
    <text evidence="1">The sequence shown here is derived from an EMBL/GenBank/DDBJ whole genome shotgun (WGS) entry which is preliminary data.</text>
</comment>
<sequence length="64" mass="7855">RKYVLPSESRTEYLEPIVYPKGADFRINTEFYKAKTKDYFGFEFRFLDLFKLEYMGMNCTYNLR</sequence>
<gene>
    <name evidence="1" type="ORF">S01H4_27559</name>
</gene>
<feature type="non-terminal residue" evidence="1">
    <location>
        <position position="1"/>
    </location>
</feature>
<accession>X1B8S6</accession>
<evidence type="ECO:0000313" key="1">
    <source>
        <dbReference type="EMBL" id="GAG77707.1"/>
    </source>
</evidence>
<reference evidence="1" key="1">
    <citation type="journal article" date="2014" name="Front. Microbiol.">
        <title>High frequency of phylogenetically diverse reductive dehalogenase-homologous genes in deep subseafloor sedimentary metagenomes.</title>
        <authorList>
            <person name="Kawai M."/>
            <person name="Futagami T."/>
            <person name="Toyoda A."/>
            <person name="Takaki Y."/>
            <person name="Nishi S."/>
            <person name="Hori S."/>
            <person name="Arai W."/>
            <person name="Tsubouchi T."/>
            <person name="Morono Y."/>
            <person name="Uchiyama I."/>
            <person name="Ito T."/>
            <person name="Fujiyama A."/>
            <person name="Inagaki F."/>
            <person name="Takami H."/>
        </authorList>
    </citation>
    <scope>NUCLEOTIDE SEQUENCE</scope>
    <source>
        <strain evidence="1">Expedition CK06-06</strain>
    </source>
</reference>
<protein>
    <submittedName>
        <fullName evidence="1">Uncharacterized protein</fullName>
    </submittedName>
</protein>
<organism evidence="1">
    <name type="scientific">marine sediment metagenome</name>
    <dbReference type="NCBI Taxonomy" id="412755"/>
    <lineage>
        <taxon>unclassified sequences</taxon>
        <taxon>metagenomes</taxon>
        <taxon>ecological metagenomes</taxon>
    </lineage>
</organism>